<proteinExistence type="inferred from homology"/>
<comment type="function">
    <text evidence="12">Converts sphingomyelin to ceramide.</text>
</comment>
<feature type="chain" id="PRO_5040266683" description="Sphingomyelin phosphodiesterase" evidence="15">
    <location>
        <begin position="20"/>
        <end position="623"/>
    </location>
</feature>
<dbReference type="InterPro" id="IPR045473">
    <property type="entry name" value="ASM_C"/>
</dbReference>
<evidence type="ECO:0000256" key="13">
    <source>
        <dbReference type="PIRSR" id="PIRSR000948-1"/>
    </source>
</evidence>
<dbReference type="GO" id="GO:0016798">
    <property type="term" value="F:hydrolase activity, acting on glycosyl bonds"/>
    <property type="evidence" value="ECO:0007669"/>
    <property type="project" value="UniProtKB-KW"/>
</dbReference>
<feature type="domain" description="Saposin B-type" evidence="16">
    <location>
        <begin position="88"/>
        <end position="173"/>
    </location>
</feature>
<dbReference type="SUPFAM" id="SSF56300">
    <property type="entry name" value="Metallo-dependent phosphatases"/>
    <property type="match status" value="1"/>
</dbReference>
<evidence type="ECO:0000256" key="4">
    <source>
        <dbReference type="ARBA" id="ARBA00022723"/>
    </source>
</evidence>
<organism evidence="17 18">
    <name type="scientific">Chironomus riparius</name>
    <dbReference type="NCBI Taxonomy" id="315576"/>
    <lineage>
        <taxon>Eukaryota</taxon>
        <taxon>Metazoa</taxon>
        <taxon>Ecdysozoa</taxon>
        <taxon>Arthropoda</taxon>
        <taxon>Hexapoda</taxon>
        <taxon>Insecta</taxon>
        <taxon>Pterygota</taxon>
        <taxon>Neoptera</taxon>
        <taxon>Endopterygota</taxon>
        <taxon>Diptera</taxon>
        <taxon>Nematocera</taxon>
        <taxon>Chironomoidea</taxon>
        <taxon>Chironomidae</taxon>
        <taxon>Chironominae</taxon>
        <taxon>Chironomus</taxon>
    </lineage>
</organism>
<keyword evidence="8 14" id="KW-1015">Disulfide bond</keyword>
<keyword evidence="9" id="KW-0325">Glycoprotein</keyword>
<dbReference type="GO" id="GO:0061750">
    <property type="term" value="F:acid sphingomyelin phosphodiesterase activity"/>
    <property type="evidence" value="ECO:0007669"/>
    <property type="project" value="TreeGrafter"/>
</dbReference>
<evidence type="ECO:0000256" key="8">
    <source>
        <dbReference type="ARBA" id="ARBA00023157"/>
    </source>
</evidence>
<dbReference type="CDD" id="cd00842">
    <property type="entry name" value="MPP_ASMase"/>
    <property type="match status" value="1"/>
</dbReference>
<comment type="similarity">
    <text evidence="2 12">Belongs to the acid sphingomyelinase family.</text>
</comment>
<feature type="disulfide bond" evidence="14">
    <location>
        <begin position="92"/>
        <end position="169"/>
    </location>
</feature>
<feature type="disulfide bond" evidence="14">
    <location>
        <begin position="391"/>
        <end position="439"/>
    </location>
</feature>
<dbReference type="Pfam" id="PF00149">
    <property type="entry name" value="Metallophos"/>
    <property type="match status" value="1"/>
</dbReference>
<evidence type="ECO:0000256" key="5">
    <source>
        <dbReference type="ARBA" id="ARBA00022729"/>
    </source>
</evidence>
<dbReference type="EC" id="3.1.4.12" evidence="12"/>
<evidence type="ECO:0000259" key="16">
    <source>
        <dbReference type="PROSITE" id="PS50015"/>
    </source>
</evidence>
<sequence length="623" mass="70531">MVNIKTFLLLLGLIAASSALQLRSEEHIKRREALLANVDNFAEQFRVEYDNYTQYGVRSTQLESMFKMMKLPPIVGRAEIEEFPPEAAIVSCLFCRTTIGTILQRFRAGASKESLMDFAFDACMQVTTYGAVVCRGVVDLNADSMFFIIGERPSLTANQICSVILQGECGDPDPVFDFTVSVSAGPAITQHKSGSIPRNSNEIKILHFSDPHYDPAYLVGGYANCPEPTCCRRDRGIAADPADRAGRWGDYRDCDSPWEVVEDAIRSARRDHPDATIVYITGDFVDHGVWETTHAGNIAIMDRFYNLVRSVFAGVAVYPVLGNHEAQPTNVFAPTHITDPALSIHWLYEHAATAWASWLPAAALTTVRAGGYYTVLNRPGFRIVALNNNDCYIYNWWILYSRNEVAAQLQWLHNTLLAAEAANEYVHIIHHIPSGGGSCLRWWSREYRRIIDRFHRIISGQFMGHSHRDEFNVFYARNTDFAVNYAWNGGATTTYSNVNPNYILYHVDNQIFQVNEADSWYYSITEANINPNTPPVWRKLFSMRADFGLPDLSPASLNNWVTNTLARNRATLRRYFEYKISMGDPLMTAPCDDDCLRNHLCAIVINEFNEHRKCDQLRQLPLA</sequence>
<feature type="binding site" evidence="13">
    <location>
        <position position="283"/>
    </location>
    <ligand>
        <name>Zn(2+)</name>
        <dbReference type="ChEBI" id="CHEBI:29105"/>
        <label>1</label>
    </ligand>
</feature>
<gene>
    <name evidence="17" type="ORF">CHIRRI_LOCUS12457</name>
</gene>
<dbReference type="PIRSF" id="PIRSF000948">
    <property type="entry name" value="Sphingomy_PDE"/>
    <property type="match status" value="1"/>
</dbReference>
<evidence type="ECO:0000256" key="12">
    <source>
        <dbReference type="PIRNR" id="PIRNR000948"/>
    </source>
</evidence>
<feature type="binding site" evidence="13">
    <location>
        <position position="283"/>
    </location>
    <ligand>
        <name>Zn(2+)</name>
        <dbReference type="ChEBI" id="CHEBI:29105"/>
        <label>2</label>
    </ligand>
</feature>
<dbReference type="GO" id="GO:0016020">
    <property type="term" value="C:membrane"/>
    <property type="evidence" value="ECO:0007669"/>
    <property type="project" value="GOC"/>
</dbReference>
<dbReference type="GO" id="GO:0046872">
    <property type="term" value="F:metal ion binding"/>
    <property type="evidence" value="ECO:0007669"/>
    <property type="project" value="UniProtKB-KW"/>
</dbReference>
<evidence type="ECO:0000256" key="15">
    <source>
        <dbReference type="SAM" id="SignalP"/>
    </source>
</evidence>
<reference evidence="17" key="2">
    <citation type="submission" date="2022-10" db="EMBL/GenBank/DDBJ databases">
        <authorList>
            <consortium name="ENA_rothamsted_submissions"/>
            <consortium name="culmorum"/>
            <person name="King R."/>
        </authorList>
    </citation>
    <scope>NUCLEOTIDE SEQUENCE</scope>
</reference>
<dbReference type="AlphaFoldDB" id="A0A9N9S6K8"/>
<dbReference type="InterPro" id="IPR004843">
    <property type="entry name" value="Calcineurin-like_PHP"/>
</dbReference>
<dbReference type="GO" id="GO:0005615">
    <property type="term" value="C:extracellular space"/>
    <property type="evidence" value="ECO:0007669"/>
    <property type="project" value="TreeGrafter"/>
</dbReference>
<protein>
    <recommendedName>
        <fullName evidence="12">Sphingomyelin phosphodiesterase</fullName>
        <ecNumber evidence="12">3.1.4.12</ecNumber>
    </recommendedName>
</protein>
<keyword evidence="5 15" id="KW-0732">Signal</keyword>
<evidence type="ECO:0000256" key="3">
    <source>
        <dbReference type="ARBA" id="ARBA00022525"/>
    </source>
</evidence>
<dbReference type="InterPro" id="IPR029052">
    <property type="entry name" value="Metallo-depent_PP-like"/>
</dbReference>
<comment type="subcellular location">
    <subcellularLocation>
        <location evidence="1">Secreted</location>
    </subcellularLocation>
</comment>
<feature type="binding site" evidence="13">
    <location>
        <position position="212"/>
    </location>
    <ligand>
        <name>Zn(2+)</name>
        <dbReference type="ChEBI" id="CHEBI:29105"/>
        <label>1</label>
    </ligand>
</feature>
<dbReference type="InterPro" id="IPR041805">
    <property type="entry name" value="ASMase/PPN1_MPP"/>
</dbReference>
<evidence type="ECO:0000256" key="1">
    <source>
        <dbReference type="ARBA" id="ARBA00004613"/>
    </source>
</evidence>
<feature type="binding site" evidence="13">
    <location>
        <position position="431"/>
    </location>
    <ligand>
        <name>Zn(2+)</name>
        <dbReference type="ChEBI" id="CHEBI:29105"/>
        <label>2</label>
    </ligand>
</feature>
<dbReference type="Pfam" id="PF19272">
    <property type="entry name" value="ASMase_C"/>
    <property type="match status" value="1"/>
</dbReference>
<name>A0A9N9S6K8_9DIPT</name>
<dbReference type="SUPFAM" id="SSF47862">
    <property type="entry name" value="Saposin"/>
    <property type="match status" value="1"/>
</dbReference>
<evidence type="ECO:0000256" key="2">
    <source>
        <dbReference type="ARBA" id="ARBA00008234"/>
    </source>
</evidence>
<dbReference type="PROSITE" id="PS50015">
    <property type="entry name" value="SAP_B"/>
    <property type="match status" value="1"/>
</dbReference>
<evidence type="ECO:0000256" key="14">
    <source>
        <dbReference type="PIRSR" id="PIRSR000948-2"/>
    </source>
</evidence>
<feature type="binding site" evidence="13">
    <location>
        <position position="467"/>
    </location>
    <ligand>
        <name>Zn(2+)</name>
        <dbReference type="ChEBI" id="CHEBI:29105"/>
        <label>1</label>
    </ligand>
</feature>
<keyword evidence="3" id="KW-0964">Secreted</keyword>
<feature type="disulfide bond" evidence="14">
    <location>
        <begin position="231"/>
        <end position="254"/>
    </location>
</feature>
<evidence type="ECO:0000256" key="10">
    <source>
        <dbReference type="ARBA" id="ARBA00023295"/>
    </source>
</evidence>
<reference evidence="17" key="1">
    <citation type="submission" date="2022-01" db="EMBL/GenBank/DDBJ databases">
        <authorList>
            <person name="King R."/>
        </authorList>
    </citation>
    <scope>NUCLEOTIDE SEQUENCE</scope>
</reference>
<feature type="disulfide bond" evidence="14">
    <location>
        <begin position="123"/>
        <end position="134"/>
    </location>
</feature>
<feature type="disulfide bond" evidence="14">
    <location>
        <begin position="225"/>
        <end position="230"/>
    </location>
</feature>
<evidence type="ECO:0000256" key="6">
    <source>
        <dbReference type="ARBA" id="ARBA00022801"/>
    </source>
</evidence>
<feature type="signal peptide" evidence="15">
    <location>
        <begin position="1"/>
        <end position="19"/>
    </location>
</feature>
<dbReference type="InterPro" id="IPR011160">
    <property type="entry name" value="Sphingomy_PDE"/>
</dbReference>
<dbReference type="EMBL" id="OU895879">
    <property type="protein sequence ID" value="CAG9809637.1"/>
    <property type="molecule type" value="Genomic_DNA"/>
</dbReference>
<dbReference type="GO" id="GO:0006685">
    <property type="term" value="P:sphingomyelin catabolic process"/>
    <property type="evidence" value="ECO:0007669"/>
    <property type="project" value="UniProtKB-UniRule"/>
</dbReference>
<comment type="cofactor">
    <cofactor evidence="13">
        <name>Zn(2+)</name>
        <dbReference type="ChEBI" id="CHEBI:29105"/>
    </cofactor>
    <text evidence="13">Binds 2 Zn(2+) ions per subunit.</text>
</comment>
<evidence type="ECO:0000256" key="11">
    <source>
        <dbReference type="ARBA" id="ARBA00047268"/>
    </source>
</evidence>
<keyword evidence="7 13" id="KW-0862">Zinc</keyword>
<dbReference type="InterPro" id="IPR008139">
    <property type="entry name" value="SaposinB_dom"/>
</dbReference>
<evidence type="ECO:0000256" key="9">
    <source>
        <dbReference type="ARBA" id="ARBA00023180"/>
    </source>
</evidence>
<feature type="binding site" evidence="13">
    <location>
        <position position="465"/>
    </location>
    <ligand>
        <name>Zn(2+)</name>
        <dbReference type="ChEBI" id="CHEBI:29105"/>
        <label>2</label>
    </ligand>
</feature>
<keyword evidence="6 12" id="KW-0378">Hydrolase</keyword>
<dbReference type="OrthoDB" id="282973at2759"/>
<evidence type="ECO:0000313" key="17">
    <source>
        <dbReference type="EMBL" id="CAG9809637.1"/>
    </source>
</evidence>
<dbReference type="GO" id="GO:0005764">
    <property type="term" value="C:lysosome"/>
    <property type="evidence" value="ECO:0007669"/>
    <property type="project" value="TreeGrafter"/>
</dbReference>
<accession>A0A9N9S6K8</accession>
<evidence type="ECO:0000313" key="18">
    <source>
        <dbReference type="Proteomes" id="UP001153620"/>
    </source>
</evidence>
<feature type="binding site" evidence="13">
    <location>
        <position position="323"/>
    </location>
    <ligand>
        <name>Zn(2+)</name>
        <dbReference type="ChEBI" id="CHEBI:29105"/>
        <label>2</label>
    </ligand>
</feature>
<dbReference type="PANTHER" id="PTHR10340:SF29">
    <property type="entry name" value="SPHINGOMYELIN PHOSPHODIESTERASE"/>
    <property type="match status" value="1"/>
</dbReference>
<keyword evidence="10 12" id="KW-0326">Glycosidase</keyword>
<dbReference type="GO" id="GO:0046513">
    <property type="term" value="P:ceramide biosynthetic process"/>
    <property type="evidence" value="ECO:0007669"/>
    <property type="project" value="UniProtKB-ARBA"/>
</dbReference>
<dbReference type="Gene3D" id="3.60.21.10">
    <property type="match status" value="1"/>
</dbReference>
<feature type="disulfide bond" evidence="14">
    <location>
        <begin position="591"/>
        <end position="595"/>
    </location>
</feature>
<feature type="binding site" evidence="13">
    <location>
        <position position="210"/>
    </location>
    <ligand>
        <name>Zn(2+)</name>
        <dbReference type="ChEBI" id="CHEBI:29105"/>
        <label>1</label>
    </ligand>
</feature>
<dbReference type="PANTHER" id="PTHR10340">
    <property type="entry name" value="SPHINGOMYELIN PHOSPHODIESTERASE"/>
    <property type="match status" value="1"/>
</dbReference>
<comment type="catalytic activity">
    <reaction evidence="11">
        <text>a sphingomyelin + H2O = phosphocholine + an N-acylsphing-4-enine + H(+)</text>
        <dbReference type="Rhea" id="RHEA:19253"/>
        <dbReference type="ChEBI" id="CHEBI:15377"/>
        <dbReference type="ChEBI" id="CHEBI:15378"/>
        <dbReference type="ChEBI" id="CHEBI:17636"/>
        <dbReference type="ChEBI" id="CHEBI:52639"/>
        <dbReference type="ChEBI" id="CHEBI:295975"/>
        <dbReference type="EC" id="3.1.4.12"/>
    </reaction>
    <physiologicalReaction direction="left-to-right" evidence="11">
        <dbReference type="Rhea" id="RHEA:19254"/>
    </physiologicalReaction>
</comment>
<dbReference type="InterPro" id="IPR011001">
    <property type="entry name" value="Saposin-like"/>
</dbReference>
<evidence type="ECO:0000256" key="7">
    <source>
        <dbReference type="ARBA" id="ARBA00022833"/>
    </source>
</evidence>
<keyword evidence="4 13" id="KW-0479">Metal-binding</keyword>
<dbReference type="Proteomes" id="UP001153620">
    <property type="component" value="Chromosome 3"/>
</dbReference>
<keyword evidence="18" id="KW-1185">Reference proteome</keyword>